<keyword evidence="1" id="KW-0732">Signal</keyword>
<feature type="signal peptide" evidence="1">
    <location>
        <begin position="1"/>
        <end position="21"/>
    </location>
</feature>
<dbReference type="EMBL" id="VANR01000004">
    <property type="protein sequence ID" value="TMM29852.1"/>
    <property type="molecule type" value="Genomic_DNA"/>
</dbReference>
<name>A0A5S3N4S1_9FLAO</name>
<evidence type="ECO:0000256" key="1">
    <source>
        <dbReference type="SAM" id="SignalP"/>
    </source>
</evidence>
<evidence type="ECO:0000313" key="3">
    <source>
        <dbReference type="Proteomes" id="UP000307140"/>
    </source>
</evidence>
<accession>A0A5S3N4S1</accession>
<evidence type="ECO:0008006" key="4">
    <source>
        <dbReference type="Google" id="ProtNLM"/>
    </source>
</evidence>
<proteinExistence type="predicted"/>
<dbReference type="AlphaFoldDB" id="A0A5S3N4S1"/>
<dbReference type="Proteomes" id="UP000307140">
    <property type="component" value="Unassembled WGS sequence"/>
</dbReference>
<evidence type="ECO:0000313" key="2">
    <source>
        <dbReference type="EMBL" id="TMM29852.1"/>
    </source>
</evidence>
<comment type="caution">
    <text evidence="2">The sequence shown here is derived from an EMBL/GenBank/DDBJ whole genome shotgun (WGS) entry which is preliminary data.</text>
</comment>
<dbReference type="RefSeq" id="WP_138535702.1">
    <property type="nucleotide sequence ID" value="NZ_VANR01000004.1"/>
</dbReference>
<feature type="chain" id="PRO_5024451696" description="WG repeat-containing protein" evidence="1">
    <location>
        <begin position="22"/>
        <end position="306"/>
    </location>
</feature>
<gene>
    <name evidence="2" type="ORF">FDT66_08240</name>
</gene>
<protein>
    <recommendedName>
        <fullName evidence="4">WG repeat-containing protein</fullName>
    </recommendedName>
</protein>
<reference evidence="2 3" key="1">
    <citation type="submission" date="2019-05" db="EMBL/GenBank/DDBJ databases">
        <title>Polaribacter aestuariivivens sp. nov., isolated from a tidal flat.</title>
        <authorList>
            <person name="Yoon J.-H."/>
        </authorList>
    </citation>
    <scope>NUCLEOTIDE SEQUENCE [LARGE SCALE GENOMIC DNA]</scope>
    <source>
        <strain evidence="2 3">DBTF-3</strain>
    </source>
</reference>
<organism evidence="2 3">
    <name type="scientific">Polaribacter aestuariivivens</name>
    <dbReference type="NCBI Taxonomy" id="2304626"/>
    <lineage>
        <taxon>Bacteria</taxon>
        <taxon>Pseudomonadati</taxon>
        <taxon>Bacteroidota</taxon>
        <taxon>Flavobacteriia</taxon>
        <taxon>Flavobacteriales</taxon>
        <taxon>Flavobacteriaceae</taxon>
    </lineage>
</organism>
<keyword evidence="3" id="KW-1185">Reference proteome</keyword>
<sequence>MKKTTLLIFIFLLFTVNSISAQNNKNCDCEWNGKVIPELNVPPCEYTDNRKDDSYRKYAAYACCLEKCKEKHKKSKTISSKNSSKKSKTISKNNQSTISLDDLNSQLELVSKEAKNLEDVNTIYDVSFDDILSKRTASKKSNNQLDDSFLNNSNSESNNDNLDFLTQETVSQKNNSSFKIDYKNDLQGVINPETNKVLIPYKKWSIEKFQDGIAKVSIDIDSEKICSCRLGYYSASVKEVGYVDERGQFIDGSRKVITGSFKNETKLLIVKGNYNKAASDLRDKRDAQECIKKGKQWKIEAKRRYL</sequence>
<dbReference type="OrthoDB" id="5464673at2"/>